<sequence length="249" mass="27013">MAVALHCFGFNAGAGAQQKRSSGHSSNTSMQPPSQLGAYVMAVLVVVSRRWPFLSSTTQENERMNQPYGEVDNTQFAGSSSLFSPESEKKHFPLEMLLCHELSIVSASLRYSLTSEWLSNWITAGHIFFPVKVALMILKKNQLWDSDKPHGEQMGLITAYMVNSTSSFENPQRSQGCEVADALPSGKLPASVDMDISIGCQFWSCSSTSLAGRRLLAGVQSESSPITIVMLNSGSTTLDSNCGSSFPQN</sequence>
<organism evidence="1 2">
    <name type="scientific">Rhynchosporium secalis</name>
    <name type="common">Barley scald fungus</name>
    <dbReference type="NCBI Taxonomy" id="38038"/>
    <lineage>
        <taxon>Eukaryota</taxon>
        <taxon>Fungi</taxon>
        <taxon>Dikarya</taxon>
        <taxon>Ascomycota</taxon>
        <taxon>Pezizomycotina</taxon>
        <taxon>Leotiomycetes</taxon>
        <taxon>Helotiales</taxon>
        <taxon>Ploettnerulaceae</taxon>
        <taxon>Rhynchosporium</taxon>
    </lineage>
</organism>
<proteinExistence type="predicted"/>
<evidence type="ECO:0000313" key="2">
    <source>
        <dbReference type="Proteomes" id="UP000177625"/>
    </source>
</evidence>
<gene>
    <name evidence="1" type="ORF">RSE6_08220</name>
</gene>
<protein>
    <submittedName>
        <fullName evidence="1">Uncharacterized protein</fullName>
    </submittedName>
</protein>
<evidence type="ECO:0000313" key="1">
    <source>
        <dbReference type="EMBL" id="CZT47637.1"/>
    </source>
</evidence>
<accession>A0A1E1MF22</accession>
<dbReference type="AlphaFoldDB" id="A0A1E1MF22"/>
<name>A0A1E1MF22_RHYSE</name>
<keyword evidence="2" id="KW-1185">Reference proteome</keyword>
<reference evidence="2" key="1">
    <citation type="submission" date="2016-03" db="EMBL/GenBank/DDBJ databases">
        <authorList>
            <person name="Guldener U."/>
        </authorList>
    </citation>
    <scope>NUCLEOTIDE SEQUENCE [LARGE SCALE GENOMIC DNA]</scope>
</reference>
<dbReference type="Proteomes" id="UP000177625">
    <property type="component" value="Unassembled WGS sequence"/>
</dbReference>
<dbReference type="EMBL" id="FJVC01000299">
    <property type="protein sequence ID" value="CZT47637.1"/>
    <property type="molecule type" value="Genomic_DNA"/>
</dbReference>